<protein>
    <submittedName>
        <fullName evidence="1">Uncharacterized protein</fullName>
    </submittedName>
</protein>
<reference evidence="2" key="1">
    <citation type="submission" date="2016-10" db="EMBL/GenBank/DDBJ databases">
        <authorList>
            <person name="Varghese N."/>
            <person name="Submissions S."/>
        </authorList>
    </citation>
    <scope>NUCLEOTIDE SEQUENCE [LARGE SCALE GENOMIC DNA]</scope>
    <source>
        <strain evidence="2">DC30,IBRC 10041,KCTC 4046</strain>
    </source>
</reference>
<evidence type="ECO:0000313" key="1">
    <source>
        <dbReference type="EMBL" id="SDY98392.1"/>
    </source>
</evidence>
<evidence type="ECO:0000313" key="2">
    <source>
        <dbReference type="Proteomes" id="UP000199079"/>
    </source>
</evidence>
<keyword evidence="2" id="KW-1185">Reference proteome</keyword>
<gene>
    <name evidence="1" type="ORF">SAMN05216564_1244</name>
</gene>
<dbReference type="AlphaFoldDB" id="A0A1H3PB63"/>
<name>A0A1H3PB63_9EURY</name>
<organism evidence="1 2">
    <name type="scientific">Halopenitus persicus</name>
    <dbReference type="NCBI Taxonomy" id="1048396"/>
    <lineage>
        <taxon>Archaea</taxon>
        <taxon>Methanobacteriati</taxon>
        <taxon>Methanobacteriota</taxon>
        <taxon>Stenosarchaea group</taxon>
        <taxon>Halobacteria</taxon>
        <taxon>Halobacteriales</taxon>
        <taxon>Haloferacaceae</taxon>
        <taxon>Halopenitus</taxon>
    </lineage>
</organism>
<proteinExistence type="predicted"/>
<sequence>MHVTAGLEECDVLGCDREGEPLEVVDAGDDTDAVREGVRCSDHAKGFLEVSS</sequence>
<dbReference type="Proteomes" id="UP000199079">
    <property type="component" value="Unassembled WGS sequence"/>
</dbReference>
<dbReference type="EMBL" id="FNPC01000024">
    <property type="protein sequence ID" value="SDY98392.1"/>
    <property type="molecule type" value="Genomic_DNA"/>
</dbReference>
<accession>A0A1H3PB63</accession>